<feature type="transmembrane region" description="Helical" evidence="9">
    <location>
        <begin position="100"/>
        <end position="117"/>
    </location>
</feature>
<accession>A0A0B6TNW5</accession>
<name>A0A0B6TNW5_9CORY</name>
<dbReference type="InterPro" id="IPR002549">
    <property type="entry name" value="AI-2E-like"/>
</dbReference>
<feature type="transmembrane region" description="Helical" evidence="9">
    <location>
        <begin position="322"/>
        <end position="344"/>
    </location>
</feature>
<gene>
    <name evidence="10" type="ORF">B840_10170</name>
</gene>
<dbReference type="AlphaFoldDB" id="A0A0B6TNW5"/>
<keyword evidence="3" id="KW-0813">Transport</keyword>
<dbReference type="Pfam" id="PF01594">
    <property type="entry name" value="AI-2E_transport"/>
    <property type="match status" value="1"/>
</dbReference>
<evidence type="ECO:0000256" key="5">
    <source>
        <dbReference type="ARBA" id="ARBA00022692"/>
    </source>
</evidence>
<dbReference type="PANTHER" id="PTHR21716:SF53">
    <property type="entry name" value="PERMEASE PERM-RELATED"/>
    <property type="match status" value="1"/>
</dbReference>
<feature type="region of interest" description="Disordered" evidence="8">
    <location>
        <begin position="453"/>
        <end position="472"/>
    </location>
</feature>
<proteinExistence type="inferred from homology"/>
<dbReference type="PANTHER" id="PTHR21716">
    <property type="entry name" value="TRANSMEMBRANE PROTEIN"/>
    <property type="match status" value="1"/>
</dbReference>
<evidence type="ECO:0008006" key="12">
    <source>
        <dbReference type="Google" id="ProtNLM"/>
    </source>
</evidence>
<dbReference type="OrthoDB" id="9784366at2"/>
<reference evidence="10 11" key="1">
    <citation type="submission" date="2014-05" db="EMBL/GenBank/DDBJ databases">
        <title>Complete genome sequence of Corynebacterium marinum DSM 44953.</title>
        <authorList>
            <person name="Schaffert L."/>
            <person name="Albersmeier A."/>
            <person name="Kalinowski J."/>
            <person name="Ruckert C."/>
        </authorList>
    </citation>
    <scope>NUCLEOTIDE SEQUENCE [LARGE SCALE GENOMIC DNA]</scope>
    <source>
        <strain evidence="10 11">DSM 44953</strain>
    </source>
</reference>
<evidence type="ECO:0000256" key="6">
    <source>
        <dbReference type="ARBA" id="ARBA00022989"/>
    </source>
</evidence>
<dbReference type="GO" id="GO:0055085">
    <property type="term" value="P:transmembrane transport"/>
    <property type="evidence" value="ECO:0007669"/>
    <property type="project" value="TreeGrafter"/>
</dbReference>
<evidence type="ECO:0000256" key="3">
    <source>
        <dbReference type="ARBA" id="ARBA00022448"/>
    </source>
</evidence>
<keyword evidence="6 9" id="KW-1133">Transmembrane helix</keyword>
<feature type="transmembrane region" description="Helical" evidence="9">
    <location>
        <begin position="213"/>
        <end position="232"/>
    </location>
</feature>
<keyword evidence="4" id="KW-1003">Cell membrane</keyword>
<evidence type="ECO:0000256" key="1">
    <source>
        <dbReference type="ARBA" id="ARBA00004651"/>
    </source>
</evidence>
<dbReference type="Proteomes" id="UP000031928">
    <property type="component" value="Chromosome"/>
</dbReference>
<evidence type="ECO:0000313" key="11">
    <source>
        <dbReference type="Proteomes" id="UP000031928"/>
    </source>
</evidence>
<dbReference type="KEGG" id="cmq:B840_10170"/>
<keyword evidence="7 9" id="KW-0472">Membrane</keyword>
<evidence type="ECO:0000256" key="7">
    <source>
        <dbReference type="ARBA" id="ARBA00023136"/>
    </source>
</evidence>
<evidence type="ECO:0000256" key="8">
    <source>
        <dbReference type="SAM" id="MobiDB-lite"/>
    </source>
</evidence>
<keyword evidence="11" id="KW-1185">Reference proteome</keyword>
<comment type="subcellular location">
    <subcellularLocation>
        <location evidence="1">Cell membrane</location>
        <topology evidence="1">Multi-pass membrane protein</topology>
    </subcellularLocation>
</comment>
<dbReference type="GO" id="GO:0005886">
    <property type="term" value="C:plasma membrane"/>
    <property type="evidence" value="ECO:0007669"/>
    <property type="project" value="UniProtKB-SubCell"/>
</dbReference>
<evidence type="ECO:0000256" key="2">
    <source>
        <dbReference type="ARBA" id="ARBA00009773"/>
    </source>
</evidence>
<feature type="transmembrane region" description="Helical" evidence="9">
    <location>
        <begin position="296"/>
        <end position="315"/>
    </location>
</feature>
<evidence type="ECO:0000256" key="9">
    <source>
        <dbReference type="SAM" id="Phobius"/>
    </source>
</evidence>
<protein>
    <recommendedName>
        <fullName evidence="12">Permease</fullName>
    </recommendedName>
</protein>
<dbReference type="HOGENOM" id="CLU_031275_3_2_11"/>
<feature type="transmembrane region" description="Helical" evidence="9">
    <location>
        <begin position="364"/>
        <end position="385"/>
    </location>
</feature>
<dbReference type="RefSeq" id="WP_084602972.1">
    <property type="nucleotide sequence ID" value="NZ_CP007790.1"/>
</dbReference>
<evidence type="ECO:0000313" key="10">
    <source>
        <dbReference type="EMBL" id="AJK69618.1"/>
    </source>
</evidence>
<feature type="transmembrane region" description="Helical" evidence="9">
    <location>
        <begin position="77"/>
        <end position="94"/>
    </location>
</feature>
<feature type="transmembrane region" description="Helical" evidence="9">
    <location>
        <begin position="129"/>
        <end position="154"/>
    </location>
</feature>
<keyword evidence="5 9" id="KW-0812">Transmembrane</keyword>
<dbReference type="EMBL" id="CP007790">
    <property type="protein sequence ID" value="AJK69618.1"/>
    <property type="molecule type" value="Genomic_DNA"/>
</dbReference>
<feature type="transmembrane region" description="Helical" evidence="9">
    <location>
        <begin position="268"/>
        <end position="290"/>
    </location>
</feature>
<comment type="similarity">
    <text evidence="2">Belongs to the autoinducer-2 exporter (AI-2E) (TC 2.A.86) family.</text>
</comment>
<evidence type="ECO:0000256" key="4">
    <source>
        <dbReference type="ARBA" id="ARBA00022475"/>
    </source>
</evidence>
<dbReference type="STRING" id="1224162.B840_10170"/>
<organism evidence="10 11">
    <name type="scientific">Corynebacterium marinum DSM 44953</name>
    <dbReference type="NCBI Taxonomy" id="1224162"/>
    <lineage>
        <taxon>Bacteria</taxon>
        <taxon>Bacillati</taxon>
        <taxon>Actinomycetota</taxon>
        <taxon>Actinomycetes</taxon>
        <taxon>Mycobacteriales</taxon>
        <taxon>Corynebacteriaceae</taxon>
        <taxon>Corynebacterium</taxon>
    </lineage>
</organism>
<sequence length="472" mass="49923">MIDPTGPAQDPSLPRKDPVVEGASAVPFAERWGVPGATGSVTGAHRAEGWSEPSAAKDLSAAAPWSDALGQIASRSAQILLVSAVFMGSVWLLLRVSVVVIAALVALILASAVYPVVRWLKGKGWSSLLATGAAFIGILVLLSAIITGIVFAVLNEWDSLSASAVEGWRELEGFFRAGPLPFDTVVFDNLVEQITQLAASGAVVGSALTGLTAATEFIAGAALMVVILFFFLKDGPKLWNFTLRWFRGETRARLAESGDRTIQILGGYVRGTVIIATVDAVVIGLALFLLGVPLALPLAVIVFVGAFLPIIGATVAGILATLVALVTNGLVVALIVVAVVVVVTQLEGDLLQPVVMGRTLSLHAIVVLLALSVGTIVGGIFGAILSVPLAAVGWSVVQVWTDTYQIGDDPVLGEDPVHPKDRVESKSTMAERWKYQQMRYQERFNRTLYMAKGATLSRGDGTEKKNGRRRRK</sequence>